<accession>A0A1F4V290</accession>
<feature type="transmembrane region" description="Helical" evidence="8">
    <location>
        <begin position="104"/>
        <end position="125"/>
    </location>
</feature>
<evidence type="ECO:0000256" key="4">
    <source>
        <dbReference type="ARBA" id="ARBA00022679"/>
    </source>
</evidence>
<dbReference type="Pfam" id="PF13231">
    <property type="entry name" value="PMT_2"/>
    <property type="match status" value="1"/>
</dbReference>
<dbReference type="InterPro" id="IPR050297">
    <property type="entry name" value="LipidA_mod_glycosyltrf_83"/>
</dbReference>
<evidence type="ECO:0000313" key="11">
    <source>
        <dbReference type="Proteomes" id="UP000177371"/>
    </source>
</evidence>
<evidence type="ECO:0000313" key="10">
    <source>
        <dbReference type="EMBL" id="OGC51190.1"/>
    </source>
</evidence>
<name>A0A1F4V290_UNCKA</name>
<evidence type="ECO:0000256" key="7">
    <source>
        <dbReference type="ARBA" id="ARBA00023136"/>
    </source>
</evidence>
<feature type="transmembrane region" description="Helical" evidence="8">
    <location>
        <begin position="308"/>
        <end position="326"/>
    </location>
</feature>
<dbReference type="EMBL" id="MEUT01000027">
    <property type="protein sequence ID" value="OGC51190.1"/>
    <property type="molecule type" value="Genomic_DNA"/>
</dbReference>
<evidence type="ECO:0000256" key="8">
    <source>
        <dbReference type="SAM" id="Phobius"/>
    </source>
</evidence>
<dbReference type="PANTHER" id="PTHR33908:SF11">
    <property type="entry name" value="MEMBRANE PROTEIN"/>
    <property type="match status" value="1"/>
</dbReference>
<gene>
    <name evidence="10" type="ORF">A2W32_05615</name>
</gene>
<dbReference type="InterPro" id="IPR038731">
    <property type="entry name" value="RgtA/B/C-like"/>
</dbReference>
<keyword evidence="5 8" id="KW-0812">Transmembrane</keyword>
<dbReference type="GO" id="GO:0005886">
    <property type="term" value="C:plasma membrane"/>
    <property type="evidence" value="ECO:0007669"/>
    <property type="project" value="UniProtKB-SubCell"/>
</dbReference>
<protein>
    <recommendedName>
        <fullName evidence="9">Glycosyltransferase RgtA/B/C/D-like domain-containing protein</fullName>
    </recommendedName>
</protein>
<feature type="transmembrane region" description="Helical" evidence="8">
    <location>
        <begin position="191"/>
        <end position="211"/>
    </location>
</feature>
<dbReference type="AlphaFoldDB" id="A0A1F4V290"/>
<evidence type="ECO:0000256" key="1">
    <source>
        <dbReference type="ARBA" id="ARBA00004651"/>
    </source>
</evidence>
<feature type="transmembrane region" description="Helical" evidence="8">
    <location>
        <begin position="218"/>
        <end position="238"/>
    </location>
</feature>
<dbReference type="PANTHER" id="PTHR33908">
    <property type="entry name" value="MANNOSYLTRANSFERASE YKCB-RELATED"/>
    <property type="match status" value="1"/>
</dbReference>
<sequence length="493" mass="56739">MKSYKIILLLILFLFFIFRLPGLGKDISNSDAARWHRRSEDFLNALKSGNFADTYQHYQPGVTLMWLDAIVNDLSFKYQVLRGLEPKTLENSTYYPVVHGISKAFIVLVLGLLLFIQILLVRNIYGAEVSLVYGLFMSVEPYLIGINRWFHVTSLETFFSFTSFLFILNWYKFRNSKYLGLSSVFLGLSVLSKLTTLIIIPVYLIVFILGFRQKKDASILIFGLVFILTFFIFFPAMMTDTSFVVSKLSGAVFKAVTDNYASDMIPAQILPIYYFVILGLKLSPVTIIIFIISLILLTKSKEIISDKFKLIIFINLLLYLAALSFAEQKIDRYSIAMFPSIILISSFVVKNFLRRSKLIIYSSTLIFIILISYIYFPVYSAYYSPVFGGTETALKLGIYDNSGEFYAQAADYLSNKDRNNNVFVPFNYESFSYYYNGNMQREYDIDTDYLVTSVEHLDAIKYADRCISIDKIFGSKEKDIVYVFACEDIVKYI</sequence>
<proteinExistence type="predicted"/>
<reference evidence="10 11" key="1">
    <citation type="journal article" date="2016" name="Nat. Commun.">
        <title>Thousands of microbial genomes shed light on interconnected biogeochemical processes in an aquifer system.</title>
        <authorList>
            <person name="Anantharaman K."/>
            <person name="Brown C.T."/>
            <person name="Hug L.A."/>
            <person name="Sharon I."/>
            <person name="Castelle C.J."/>
            <person name="Probst A.J."/>
            <person name="Thomas B.C."/>
            <person name="Singh A."/>
            <person name="Wilkins M.J."/>
            <person name="Karaoz U."/>
            <person name="Brodie E.L."/>
            <person name="Williams K.H."/>
            <person name="Hubbard S.S."/>
            <person name="Banfield J.F."/>
        </authorList>
    </citation>
    <scope>NUCLEOTIDE SEQUENCE [LARGE SCALE GENOMIC DNA]</scope>
</reference>
<evidence type="ECO:0000256" key="2">
    <source>
        <dbReference type="ARBA" id="ARBA00022475"/>
    </source>
</evidence>
<evidence type="ECO:0000256" key="3">
    <source>
        <dbReference type="ARBA" id="ARBA00022676"/>
    </source>
</evidence>
<feature type="transmembrane region" description="Helical" evidence="8">
    <location>
        <begin position="146"/>
        <end position="171"/>
    </location>
</feature>
<keyword evidence="2" id="KW-1003">Cell membrane</keyword>
<feature type="domain" description="Glycosyltransferase RgtA/B/C/D-like" evidence="9">
    <location>
        <begin position="106"/>
        <end position="232"/>
    </location>
</feature>
<keyword evidence="6 8" id="KW-1133">Transmembrane helix</keyword>
<keyword evidence="3" id="KW-0328">Glycosyltransferase</keyword>
<organism evidence="10 11">
    <name type="scientific">candidate division WWE3 bacterium RBG_16_37_10</name>
    <dbReference type="NCBI Taxonomy" id="1802610"/>
    <lineage>
        <taxon>Bacteria</taxon>
        <taxon>Katanobacteria</taxon>
    </lineage>
</organism>
<keyword evidence="4" id="KW-0808">Transferase</keyword>
<dbReference type="GO" id="GO:0009103">
    <property type="term" value="P:lipopolysaccharide biosynthetic process"/>
    <property type="evidence" value="ECO:0007669"/>
    <property type="project" value="UniProtKB-ARBA"/>
</dbReference>
<feature type="transmembrane region" description="Helical" evidence="8">
    <location>
        <begin position="272"/>
        <end position="296"/>
    </location>
</feature>
<evidence type="ECO:0000259" key="9">
    <source>
        <dbReference type="Pfam" id="PF13231"/>
    </source>
</evidence>
<evidence type="ECO:0000256" key="6">
    <source>
        <dbReference type="ARBA" id="ARBA00022989"/>
    </source>
</evidence>
<evidence type="ECO:0000256" key="5">
    <source>
        <dbReference type="ARBA" id="ARBA00022692"/>
    </source>
</evidence>
<comment type="caution">
    <text evidence="10">The sequence shown here is derived from an EMBL/GenBank/DDBJ whole genome shotgun (WGS) entry which is preliminary data.</text>
</comment>
<keyword evidence="7 8" id="KW-0472">Membrane</keyword>
<dbReference type="Proteomes" id="UP000177371">
    <property type="component" value="Unassembled WGS sequence"/>
</dbReference>
<comment type="subcellular location">
    <subcellularLocation>
        <location evidence="1">Cell membrane</location>
        <topology evidence="1">Multi-pass membrane protein</topology>
    </subcellularLocation>
</comment>
<dbReference type="GO" id="GO:0016763">
    <property type="term" value="F:pentosyltransferase activity"/>
    <property type="evidence" value="ECO:0007669"/>
    <property type="project" value="TreeGrafter"/>
</dbReference>
<feature type="transmembrane region" description="Helical" evidence="8">
    <location>
        <begin position="358"/>
        <end position="376"/>
    </location>
</feature>
<dbReference type="STRING" id="1802610.A2W32_05615"/>
<feature type="transmembrane region" description="Helical" evidence="8">
    <location>
        <begin position="332"/>
        <end position="349"/>
    </location>
</feature>